<keyword evidence="1" id="KW-1133">Transmembrane helix</keyword>
<feature type="transmembrane region" description="Helical" evidence="1">
    <location>
        <begin position="202"/>
        <end position="224"/>
    </location>
</feature>
<feature type="transmembrane region" description="Helical" evidence="1">
    <location>
        <begin position="231"/>
        <end position="252"/>
    </location>
</feature>
<feature type="transmembrane region" description="Helical" evidence="1">
    <location>
        <begin position="83"/>
        <end position="106"/>
    </location>
</feature>
<accession>E8R8U6</accession>
<keyword evidence="4" id="KW-1185">Reference proteome</keyword>
<dbReference type="STRING" id="765177.Desmu_0614"/>
<keyword evidence="1" id="KW-0812">Transmembrane</keyword>
<evidence type="ECO:0000313" key="3">
    <source>
        <dbReference type="EMBL" id="ADV64922.1"/>
    </source>
</evidence>
<feature type="transmembrane region" description="Helical" evidence="1">
    <location>
        <begin position="136"/>
        <end position="157"/>
    </location>
</feature>
<reference evidence="3 4" key="2">
    <citation type="journal article" date="2011" name="Stand. Genomic Sci.">
        <title>Complete genome sequence of Desulfurococcus mucosus type strain (O7/1).</title>
        <authorList>
            <person name="Wirth R."/>
            <person name="Chertkov O."/>
            <person name="Held B."/>
            <person name="Lapidus A."/>
            <person name="Nolan M."/>
            <person name="Lucas S."/>
            <person name="Hammon N."/>
            <person name="Deshpande S."/>
            <person name="Cheng J.F."/>
            <person name="Tapia R."/>
            <person name="Han C."/>
            <person name="Goodwin L."/>
            <person name="Pitluck S."/>
            <person name="Liolios K."/>
            <person name="Ioanna P."/>
            <person name="Ivanova N."/>
            <person name="Mavromatis K."/>
            <person name="Mikhailova N."/>
            <person name="Pati A."/>
            <person name="Chen A."/>
            <person name="Palaniappan K."/>
            <person name="Land M."/>
            <person name="Hauser L."/>
            <person name="Chang Y.J."/>
            <person name="Jeffries C.D."/>
            <person name="Bilek Y."/>
            <person name="Hader T."/>
            <person name="Rohde M."/>
            <person name="Spring S."/>
            <person name="Sikorski J."/>
            <person name="Goker M."/>
            <person name="Woyke T."/>
            <person name="Bristow J."/>
            <person name="Eisen J.A."/>
            <person name="Markowitz V."/>
            <person name="Hugenholtz P."/>
            <person name="Kyrpides N.C."/>
            <person name="Klenk H.P."/>
        </authorList>
    </citation>
    <scope>NUCLEOTIDE SEQUENCE [LARGE SCALE GENOMIC DNA]</scope>
    <source>
        <strain evidence="4">ATCC 35584 / DSM 2162 / JCM 9187 / O7/1</strain>
    </source>
</reference>
<dbReference type="GeneID" id="10153308"/>
<dbReference type="Pfam" id="PF00892">
    <property type="entry name" value="EamA"/>
    <property type="match status" value="2"/>
</dbReference>
<proteinExistence type="predicted"/>
<dbReference type="HOGENOM" id="CLU_033863_0_2_2"/>
<feature type="domain" description="EamA" evidence="2">
    <location>
        <begin position="10"/>
        <end position="128"/>
    </location>
</feature>
<reference evidence="4" key="1">
    <citation type="submission" date="2010-11" db="EMBL/GenBank/DDBJ databases">
        <title>The complete genome of Desulfurococcus mucosus DSM 2162.</title>
        <authorList>
            <consortium name="US DOE Joint Genome Institute (JGI-PGF)"/>
            <person name="Lucas S."/>
            <person name="Copeland A."/>
            <person name="Lapidus A."/>
            <person name="Bruce D."/>
            <person name="Goodwin L."/>
            <person name="Pitluck S."/>
            <person name="Kyrpides N."/>
            <person name="Mavromatis K."/>
            <person name="Pagani I."/>
            <person name="Ivanova N."/>
            <person name="Ovchinnikova G."/>
            <person name="Chertkov O."/>
            <person name="Held B."/>
            <person name="Brettin T."/>
            <person name="Detter J.C."/>
            <person name="Tapia R."/>
            <person name="Han C."/>
            <person name="Land M."/>
            <person name="Hauser L."/>
            <person name="Markowitz V."/>
            <person name="Cheng J.-F."/>
            <person name="Hugenholtz P."/>
            <person name="Woyke T."/>
            <person name="Wu D."/>
            <person name="Wirth R."/>
            <person name="Bilek Y."/>
            <person name="Hader T."/>
            <person name="Klenk H.-P."/>
            <person name="Eisen J.A."/>
        </authorList>
    </citation>
    <scope>NUCLEOTIDE SEQUENCE [LARGE SCALE GENOMIC DNA]</scope>
    <source>
        <strain evidence="4">ATCC 35584 / DSM 2162 / JCM 9187 / O7/1</strain>
    </source>
</reference>
<protein>
    <recommendedName>
        <fullName evidence="2">EamA domain-containing protein</fullName>
    </recommendedName>
</protein>
<organism evidence="3 4">
    <name type="scientific">Desulfurococcus mucosus (strain ATCC 35584 / DSM 2162 / JCM 9187 / O7/1)</name>
    <dbReference type="NCBI Taxonomy" id="765177"/>
    <lineage>
        <taxon>Archaea</taxon>
        <taxon>Thermoproteota</taxon>
        <taxon>Thermoprotei</taxon>
        <taxon>Desulfurococcales</taxon>
        <taxon>Desulfurococcaceae</taxon>
        <taxon>Desulfurococcus</taxon>
    </lineage>
</organism>
<evidence type="ECO:0000313" key="4">
    <source>
        <dbReference type="Proteomes" id="UP000001068"/>
    </source>
</evidence>
<dbReference type="RefSeq" id="WP_013562144.1">
    <property type="nucleotide sequence ID" value="NC_014961.1"/>
</dbReference>
<dbReference type="eggNOG" id="arCOG00271">
    <property type="taxonomic scope" value="Archaea"/>
</dbReference>
<keyword evidence="1" id="KW-0472">Membrane</keyword>
<evidence type="ECO:0000256" key="1">
    <source>
        <dbReference type="SAM" id="Phobius"/>
    </source>
</evidence>
<dbReference type="InterPro" id="IPR037185">
    <property type="entry name" value="EmrE-like"/>
</dbReference>
<sequence precursor="true">MPMLTKHIFLLPVVWVAISSASILVRLSGVPGEVCAFWRMFFSSLLLLPLWLHRGKGFKWYHVASGLALALHFILWMKSLFMVSVYTSTLLVVLYPLYSLIIDVLIHGYRPSMPQVLGFTAAVASLTVYTGVNNLVYQPGAILSLMAGLLVALYFEIGRYARGAVGESLSGYVFPTYASAAFFTLMYNMVSGVSIFPVNPLSYLYFALMALIPMMLGHTLMNYLLKHYPAYLVTSISLGEPFGAGLLAYFILGEGMALPSILTGVATVLSIVAVIYGYGNSVPD</sequence>
<dbReference type="AlphaFoldDB" id="E8R8U6"/>
<dbReference type="InterPro" id="IPR000620">
    <property type="entry name" value="EamA_dom"/>
</dbReference>
<feature type="transmembrane region" description="Helical" evidence="1">
    <location>
        <begin position="113"/>
        <end position="130"/>
    </location>
</feature>
<evidence type="ECO:0000259" key="2">
    <source>
        <dbReference type="Pfam" id="PF00892"/>
    </source>
</evidence>
<dbReference type="SUPFAM" id="SSF103481">
    <property type="entry name" value="Multidrug resistance efflux transporter EmrE"/>
    <property type="match status" value="2"/>
</dbReference>
<feature type="transmembrane region" description="Helical" evidence="1">
    <location>
        <begin position="258"/>
        <end position="278"/>
    </location>
</feature>
<dbReference type="GO" id="GO:0016020">
    <property type="term" value="C:membrane"/>
    <property type="evidence" value="ECO:0007669"/>
    <property type="project" value="InterPro"/>
</dbReference>
<feature type="domain" description="EamA" evidence="2">
    <location>
        <begin position="139"/>
        <end position="275"/>
    </location>
</feature>
<feature type="transmembrane region" description="Helical" evidence="1">
    <location>
        <begin position="37"/>
        <end position="53"/>
    </location>
</feature>
<dbReference type="OrthoDB" id="214554at2157"/>
<name>E8R8U6_DESM0</name>
<dbReference type="Proteomes" id="UP000001068">
    <property type="component" value="Chromosome"/>
</dbReference>
<feature type="transmembrane region" description="Helical" evidence="1">
    <location>
        <begin position="60"/>
        <end position="77"/>
    </location>
</feature>
<feature type="transmembrane region" description="Helical" evidence="1">
    <location>
        <begin position="169"/>
        <end position="190"/>
    </location>
</feature>
<dbReference type="EMBL" id="CP002363">
    <property type="protein sequence ID" value="ADV64922.1"/>
    <property type="molecule type" value="Genomic_DNA"/>
</dbReference>
<dbReference type="KEGG" id="dmu:Desmu_0614"/>
<gene>
    <name evidence="3" type="ordered locus">Desmu_0614</name>
</gene>